<dbReference type="Proteomes" id="UP001229486">
    <property type="component" value="Unassembled WGS sequence"/>
</dbReference>
<dbReference type="InterPro" id="IPR016032">
    <property type="entry name" value="Sig_transdc_resp-reg_C-effctor"/>
</dbReference>
<protein>
    <submittedName>
        <fullName evidence="5">ATPase/DNA-binding winged helix-turn-helix (WHTH) protein</fullName>
    </submittedName>
</protein>
<dbReference type="PANTHER" id="PTHR47691:SF3">
    <property type="entry name" value="HTH-TYPE TRANSCRIPTIONAL REGULATOR RV0890C-RELATED"/>
    <property type="match status" value="1"/>
</dbReference>
<sequence length="1012" mass="109474">MIRIGPLQVDLASRELLLDGQPVRIGSRAFDMLAVLIAAKGELVSKNDMLKEVWPDTIVEENNLQVHMSALRKVLGESRGLIQTVSGRGYRLVARQSPLPPANGVNQPDSRVADDRQVRSAGQVPHNLPASFSPLIGRDGALRDVARTLASARHVTLLGAGGIGKTRLAVEVARVLLDQYPDGVYLVSLASTSDANSVLAMFAASVGVSKASGPLTLTRVSREWGERRVLCVLDNCEHVLGPAAELAEALLNAGPGVRVLATSREPLRVTEEHLYWVASLDVPSHDDQGEHVLQCSAVQLFMSRARAMDARLSSDERSIQLTGTVCRRLDGIPLAIELAAARAAILGIETLADHLDDRFNMLTGGNRTALPRHQTLKATLDWSHGLLDDAERATLRRLGIFVNSFSMDAAISVVTDIGLREQEVIAALSGLVEKSLVVANVERGRASYRLLETTRAYALQKLDDNGERRAVTLNHARYFTGLLERYMSAEARSEEADADRWHSRMREWLDDLRAALGWALSSKGEDALAEKLAVKVVALLYELSLVDECCAWARRALDSVARTHGGSGSTRHLRVRMQLLAALGAALVYVNGPNRETLAIWAEVLALAIALGDHAFEARALWGMWNASQSSGAARNALAFAHRFASLAAQTGDASNDILASRLLGIASHYAGDPQQARASLERFLQHTDTLQHGLPLGQSIDQGVVGRATLARLLWFQGSRDEALDLAEACVASACAQDQAIVTCYVLVEAEIPLALLSGKRERAADAIALLRDVSARTGLGVSQACARAFDEYLRSLDDVSPERLNAYRAALDELHALEYGAQRAMLVARYGLALGRAGRRDEAIAAVTRALAQCDESGDHWYVVELRRAYGELLLLGAAGSPPGGDVVTDAEACLTAAMEESLAQGCRSLQLRAATSLGQLWWAQGRAADAVRLVESACARLSQGRDLEDFAAAQQLLDAARVASQVVLPRVDRQGDVDLRLDPQLNPHLSPHLNSRLPKRTRQKVSEGR</sequence>
<dbReference type="InterPro" id="IPR011990">
    <property type="entry name" value="TPR-like_helical_dom_sf"/>
</dbReference>
<dbReference type="InterPro" id="IPR027417">
    <property type="entry name" value="P-loop_NTPase"/>
</dbReference>
<accession>A0AB73I968</accession>
<comment type="caution">
    <text evidence="5">The sequence shown here is derived from an EMBL/GenBank/DDBJ whole genome shotgun (WGS) entry which is preliminary data.</text>
</comment>
<dbReference type="Gene3D" id="1.10.10.10">
    <property type="entry name" value="Winged helix-like DNA-binding domain superfamily/Winged helix DNA-binding domain"/>
    <property type="match status" value="1"/>
</dbReference>
<dbReference type="GO" id="GO:0003677">
    <property type="term" value="F:DNA binding"/>
    <property type="evidence" value="ECO:0007669"/>
    <property type="project" value="UniProtKB-UniRule"/>
</dbReference>
<dbReference type="Gene3D" id="1.25.40.10">
    <property type="entry name" value="Tetratricopeptide repeat domain"/>
    <property type="match status" value="1"/>
</dbReference>
<dbReference type="RefSeq" id="WP_392393277.1">
    <property type="nucleotide sequence ID" value="NZ_JAURTK010000002.1"/>
</dbReference>
<dbReference type="GO" id="GO:0000160">
    <property type="term" value="P:phosphorelay signal transduction system"/>
    <property type="evidence" value="ECO:0007669"/>
    <property type="project" value="InterPro"/>
</dbReference>
<evidence type="ECO:0000313" key="6">
    <source>
        <dbReference type="Proteomes" id="UP001229486"/>
    </source>
</evidence>
<dbReference type="PROSITE" id="PS51755">
    <property type="entry name" value="OMPR_PHOB"/>
    <property type="match status" value="1"/>
</dbReference>
<dbReference type="SUPFAM" id="SSF46894">
    <property type="entry name" value="C-terminal effector domain of the bipartite response regulators"/>
    <property type="match status" value="1"/>
</dbReference>
<feature type="region of interest" description="Disordered" evidence="3">
    <location>
        <begin position="983"/>
        <end position="1012"/>
    </location>
</feature>
<dbReference type="SMART" id="SM00862">
    <property type="entry name" value="Trans_reg_C"/>
    <property type="match status" value="1"/>
</dbReference>
<evidence type="ECO:0000256" key="3">
    <source>
        <dbReference type="SAM" id="MobiDB-lite"/>
    </source>
</evidence>
<dbReference type="AlphaFoldDB" id="A0AB73I968"/>
<gene>
    <name evidence="5" type="ORF">J2793_001999</name>
</gene>
<keyword evidence="1 2" id="KW-0238">DNA-binding</keyword>
<dbReference type="SUPFAM" id="SSF52540">
    <property type="entry name" value="P-loop containing nucleoside triphosphate hydrolases"/>
    <property type="match status" value="1"/>
</dbReference>
<dbReference type="EMBL" id="JAURTK010000002">
    <property type="protein sequence ID" value="MDP9646566.1"/>
    <property type="molecule type" value="Genomic_DNA"/>
</dbReference>
<dbReference type="SUPFAM" id="SSF48452">
    <property type="entry name" value="TPR-like"/>
    <property type="match status" value="1"/>
</dbReference>
<feature type="domain" description="OmpR/PhoB-type" evidence="4">
    <location>
        <begin position="1"/>
        <end position="94"/>
    </location>
</feature>
<feature type="DNA-binding region" description="OmpR/PhoB-type" evidence="2">
    <location>
        <begin position="1"/>
        <end position="94"/>
    </location>
</feature>
<proteinExistence type="predicted"/>
<dbReference type="Gene3D" id="3.40.50.300">
    <property type="entry name" value="P-loop containing nucleotide triphosphate hydrolases"/>
    <property type="match status" value="1"/>
</dbReference>
<dbReference type="Pfam" id="PF00486">
    <property type="entry name" value="Trans_reg_C"/>
    <property type="match status" value="1"/>
</dbReference>
<name>A0AB73I968_9BURK</name>
<dbReference type="Pfam" id="PF25872">
    <property type="entry name" value="HTH_77"/>
    <property type="match status" value="1"/>
</dbReference>
<evidence type="ECO:0000256" key="1">
    <source>
        <dbReference type="ARBA" id="ARBA00023125"/>
    </source>
</evidence>
<dbReference type="InterPro" id="IPR001867">
    <property type="entry name" value="OmpR/PhoB-type_DNA-bd"/>
</dbReference>
<evidence type="ECO:0000259" key="4">
    <source>
        <dbReference type="PROSITE" id="PS51755"/>
    </source>
</evidence>
<dbReference type="InterPro" id="IPR036388">
    <property type="entry name" value="WH-like_DNA-bd_sf"/>
</dbReference>
<dbReference type="InterPro" id="IPR058852">
    <property type="entry name" value="HTH_77"/>
</dbReference>
<organism evidence="5 6">
    <name type="scientific">Paraburkholderia caledonica</name>
    <dbReference type="NCBI Taxonomy" id="134536"/>
    <lineage>
        <taxon>Bacteria</taxon>
        <taxon>Pseudomonadati</taxon>
        <taxon>Pseudomonadota</taxon>
        <taxon>Betaproteobacteria</taxon>
        <taxon>Burkholderiales</taxon>
        <taxon>Burkholderiaceae</taxon>
        <taxon>Paraburkholderia</taxon>
    </lineage>
</organism>
<evidence type="ECO:0000256" key="2">
    <source>
        <dbReference type="PROSITE-ProRule" id="PRU01091"/>
    </source>
</evidence>
<dbReference type="PANTHER" id="PTHR47691">
    <property type="entry name" value="REGULATOR-RELATED"/>
    <property type="match status" value="1"/>
</dbReference>
<dbReference type="CDD" id="cd00383">
    <property type="entry name" value="trans_reg_C"/>
    <property type="match status" value="1"/>
</dbReference>
<dbReference type="GO" id="GO:0006355">
    <property type="term" value="P:regulation of DNA-templated transcription"/>
    <property type="evidence" value="ECO:0007669"/>
    <property type="project" value="InterPro"/>
</dbReference>
<evidence type="ECO:0000313" key="5">
    <source>
        <dbReference type="EMBL" id="MDP9646566.1"/>
    </source>
</evidence>
<reference evidence="5" key="1">
    <citation type="submission" date="2023-07" db="EMBL/GenBank/DDBJ databases">
        <title>Sorghum-associated microbial communities from plants grown in Nebraska, USA.</title>
        <authorList>
            <person name="Schachtman D."/>
        </authorList>
    </citation>
    <scope>NUCLEOTIDE SEQUENCE</scope>
    <source>
        <strain evidence="5">DS1061</strain>
    </source>
</reference>